<evidence type="ECO:0000313" key="1">
    <source>
        <dbReference type="EMBL" id="KAH3682955.1"/>
    </source>
</evidence>
<comment type="caution">
    <text evidence="1">The sequence shown here is derived from an EMBL/GenBank/DDBJ whole genome shotgun (WGS) entry which is preliminary data.</text>
</comment>
<organism evidence="1 2">
    <name type="scientific">Wickerhamomyces pijperi</name>
    <name type="common">Yeast</name>
    <name type="synonym">Pichia pijperi</name>
    <dbReference type="NCBI Taxonomy" id="599730"/>
    <lineage>
        <taxon>Eukaryota</taxon>
        <taxon>Fungi</taxon>
        <taxon>Dikarya</taxon>
        <taxon>Ascomycota</taxon>
        <taxon>Saccharomycotina</taxon>
        <taxon>Saccharomycetes</taxon>
        <taxon>Phaffomycetales</taxon>
        <taxon>Wickerhamomycetaceae</taxon>
        <taxon>Wickerhamomyces</taxon>
    </lineage>
</organism>
<reference evidence="1" key="1">
    <citation type="journal article" date="2021" name="Open Biol.">
        <title>Shared evolutionary footprints suggest mitochondrial oxidative damage underlies multiple complex I losses in fungi.</title>
        <authorList>
            <person name="Schikora-Tamarit M.A."/>
            <person name="Marcet-Houben M."/>
            <person name="Nosek J."/>
            <person name="Gabaldon T."/>
        </authorList>
    </citation>
    <scope>NUCLEOTIDE SEQUENCE</scope>
    <source>
        <strain evidence="1">CBS2887</strain>
    </source>
</reference>
<proteinExistence type="predicted"/>
<evidence type="ECO:0000313" key="2">
    <source>
        <dbReference type="Proteomes" id="UP000774326"/>
    </source>
</evidence>
<dbReference type="Proteomes" id="UP000774326">
    <property type="component" value="Unassembled WGS sequence"/>
</dbReference>
<sequence>MSSSVSSTAKEILINGKIDLVTSPLNPSNSTPATEQNLTTLIKPVEKTNKVYLLEKLVIISVSTFLIR</sequence>
<accession>A0A9P8TLC9</accession>
<dbReference type="AlphaFoldDB" id="A0A9P8TLC9"/>
<protein>
    <submittedName>
        <fullName evidence="1">Uncharacterized protein</fullName>
    </submittedName>
</protein>
<keyword evidence="2" id="KW-1185">Reference proteome</keyword>
<gene>
    <name evidence="1" type="ORF">WICPIJ_006076</name>
</gene>
<name>A0A9P8TLC9_WICPI</name>
<reference evidence="1" key="2">
    <citation type="submission" date="2021-01" db="EMBL/GenBank/DDBJ databases">
        <authorList>
            <person name="Schikora-Tamarit M.A."/>
        </authorList>
    </citation>
    <scope>NUCLEOTIDE SEQUENCE</scope>
    <source>
        <strain evidence="1">CBS2887</strain>
    </source>
</reference>
<dbReference type="EMBL" id="JAEUBG010003315">
    <property type="protein sequence ID" value="KAH3682955.1"/>
    <property type="molecule type" value="Genomic_DNA"/>
</dbReference>